<evidence type="ECO:0000313" key="1">
    <source>
        <dbReference type="Proteomes" id="UP000887576"/>
    </source>
</evidence>
<dbReference type="WBParaSite" id="JU765_v2.g12921.t1">
    <property type="protein sequence ID" value="JU765_v2.g12921.t1"/>
    <property type="gene ID" value="JU765_v2.g12921"/>
</dbReference>
<evidence type="ECO:0000313" key="2">
    <source>
        <dbReference type="WBParaSite" id="JU765_v2.g12921.t1"/>
    </source>
</evidence>
<protein>
    <submittedName>
        <fullName evidence="2">Uncharacterized protein</fullName>
    </submittedName>
</protein>
<name>A0AC34Q580_9BILA</name>
<accession>A0AC34Q580</accession>
<dbReference type="Proteomes" id="UP000887576">
    <property type="component" value="Unplaced"/>
</dbReference>
<reference evidence="2" key="1">
    <citation type="submission" date="2022-11" db="UniProtKB">
        <authorList>
            <consortium name="WormBaseParasite"/>
        </authorList>
    </citation>
    <scope>IDENTIFICATION</scope>
</reference>
<proteinExistence type="predicted"/>
<organism evidence="1 2">
    <name type="scientific">Panagrolaimus sp. JU765</name>
    <dbReference type="NCBI Taxonomy" id="591449"/>
    <lineage>
        <taxon>Eukaryota</taxon>
        <taxon>Metazoa</taxon>
        <taxon>Ecdysozoa</taxon>
        <taxon>Nematoda</taxon>
        <taxon>Chromadorea</taxon>
        <taxon>Rhabditida</taxon>
        <taxon>Tylenchina</taxon>
        <taxon>Panagrolaimomorpha</taxon>
        <taxon>Panagrolaimoidea</taxon>
        <taxon>Panagrolaimidae</taxon>
        <taxon>Panagrolaimus</taxon>
    </lineage>
</organism>
<sequence length="88" mass="10493">MDEVKEAMKKATQLKINVNLSIRSMVSQQLIELFNGRRIDDKTYEWKPEADGKKVFKFIFDDYDIDYDDLDYNYNYSSSSSDYDDYDS</sequence>